<dbReference type="GO" id="GO:0140359">
    <property type="term" value="F:ABC-type transporter activity"/>
    <property type="evidence" value="ECO:0007669"/>
    <property type="project" value="InterPro"/>
</dbReference>
<dbReference type="RefSeq" id="WP_368654147.1">
    <property type="nucleotide sequence ID" value="NZ_CP162599.1"/>
</dbReference>
<sequence length="276" mass="30970">MRILTVAKREIKLGFRSSWTYSFMILLSIFTVAILLLQSGVATVQGYTDMTGTVINMTLYLLPLITLLLGGFSVAVEKEDGQWGLLSTYPISVYAFLWGKWIGLAIILLTMLFFSFGLSGVITIVFGHGLSINTLIFFWLFSTVLALVYLSISLLIGSIVMNRWQSLIGGITVWFFTIIIWPLLMISTLSHLPSYKLIKPILQVLTLLNPAEFIRVVSIMRFGAGAAFGADYYKWITWATSNYGLLIFFGIFLSWIFVSIFVGGFIWNRSDKNGAE</sequence>
<organism evidence="2">
    <name type="scientific">Ornithinibacillus sp. 4-3</name>
    <dbReference type="NCBI Taxonomy" id="3231488"/>
    <lineage>
        <taxon>Bacteria</taxon>
        <taxon>Bacillati</taxon>
        <taxon>Bacillota</taxon>
        <taxon>Bacilli</taxon>
        <taxon>Bacillales</taxon>
        <taxon>Bacillaceae</taxon>
        <taxon>Ornithinibacillus</taxon>
    </lineage>
</organism>
<dbReference type="EMBL" id="CP162599">
    <property type="protein sequence ID" value="XDK33468.1"/>
    <property type="molecule type" value="Genomic_DNA"/>
</dbReference>
<protein>
    <submittedName>
        <fullName evidence="2">ABC transporter permease</fullName>
    </submittedName>
</protein>
<dbReference type="Pfam" id="PF12679">
    <property type="entry name" value="ABC2_membrane_2"/>
    <property type="match status" value="1"/>
</dbReference>
<accession>A0AB39HQL6</accession>
<feature type="transmembrane region" description="Helical" evidence="1">
    <location>
        <begin position="97"/>
        <end position="130"/>
    </location>
</feature>
<keyword evidence="1" id="KW-1133">Transmembrane helix</keyword>
<feature type="transmembrane region" description="Helical" evidence="1">
    <location>
        <begin position="21"/>
        <end position="42"/>
    </location>
</feature>
<gene>
    <name evidence="2" type="ORF">AB4Y30_03675</name>
</gene>
<keyword evidence="1" id="KW-0472">Membrane</keyword>
<dbReference type="PANTHER" id="PTHR43471">
    <property type="entry name" value="ABC TRANSPORTER PERMEASE"/>
    <property type="match status" value="1"/>
</dbReference>
<dbReference type="AlphaFoldDB" id="A0AB39HQL6"/>
<feature type="transmembrane region" description="Helical" evidence="1">
    <location>
        <begin position="245"/>
        <end position="267"/>
    </location>
</feature>
<feature type="transmembrane region" description="Helical" evidence="1">
    <location>
        <begin position="136"/>
        <end position="161"/>
    </location>
</feature>
<keyword evidence="1" id="KW-0812">Transmembrane</keyword>
<proteinExistence type="predicted"/>
<dbReference type="GO" id="GO:0005886">
    <property type="term" value="C:plasma membrane"/>
    <property type="evidence" value="ECO:0007669"/>
    <property type="project" value="UniProtKB-SubCell"/>
</dbReference>
<name>A0AB39HQL6_9BACI</name>
<dbReference type="PANTHER" id="PTHR43471:SF1">
    <property type="entry name" value="ABC TRANSPORTER PERMEASE PROTEIN NOSY-RELATED"/>
    <property type="match status" value="1"/>
</dbReference>
<feature type="transmembrane region" description="Helical" evidence="1">
    <location>
        <begin position="173"/>
        <end position="193"/>
    </location>
</feature>
<evidence type="ECO:0000313" key="2">
    <source>
        <dbReference type="EMBL" id="XDK33468.1"/>
    </source>
</evidence>
<reference evidence="2" key="1">
    <citation type="submission" date="2024-07" db="EMBL/GenBank/DDBJ databases">
        <title>Halotolerant mesophilic bacterium Ornithinibacillus sp. 4-3, sp. nov., isolated from soil.</title>
        <authorList>
            <person name="Sidarenka A.V."/>
            <person name="Guliayeva D.E."/>
            <person name="Leanovich S.I."/>
            <person name="Hileuskaya K.S."/>
            <person name="Akhremchuk A.E."/>
            <person name="Sikolenko M.A."/>
            <person name="Valentovich L.N."/>
        </authorList>
    </citation>
    <scope>NUCLEOTIDE SEQUENCE</scope>
    <source>
        <strain evidence="2">4-3</strain>
    </source>
</reference>
<feature type="transmembrane region" description="Helical" evidence="1">
    <location>
        <begin position="54"/>
        <end position="76"/>
    </location>
</feature>
<evidence type="ECO:0000256" key="1">
    <source>
        <dbReference type="SAM" id="Phobius"/>
    </source>
</evidence>